<protein>
    <recommendedName>
        <fullName evidence="14">G-protein coupled receptors family 3 profile domain-containing protein</fullName>
    </recommendedName>
</protein>
<reference evidence="16" key="1">
    <citation type="submission" date="2011-12" db="EMBL/GenBank/DDBJ databases">
        <title>The Draft Genome of Lepisosteus oculatus.</title>
        <authorList>
            <consortium name="The Broad Institute Genome Assembly &amp; Analysis Group"/>
            <consortium name="Computational R&amp;D Group"/>
            <consortium name="and Sequencing Platform"/>
            <person name="Di Palma F."/>
            <person name="Alfoldi J."/>
            <person name="Johnson J."/>
            <person name="Berlin A."/>
            <person name="Gnerre S."/>
            <person name="Jaffe D."/>
            <person name="MacCallum I."/>
            <person name="Young S."/>
            <person name="Walker B.J."/>
            <person name="Lander E.S."/>
            <person name="Lindblad-Toh K."/>
        </authorList>
    </citation>
    <scope>NUCLEOTIDE SEQUENCE [LARGE SCALE GENOMIC DNA]</scope>
</reference>
<dbReference type="OMA" id="NSFRNEC"/>
<dbReference type="PRINTS" id="PR01535">
    <property type="entry name" value="VOMERONASL2R"/>
</dbReference>
<dbReference type="SUPFAM" id="SSF53822">
    <property type="entry name" value="Periplasmic binding protein-like I"/>
    <property type="match status" value="1"/>
</dbReference>
<dbReference type="Gene3D" id="2.10.50.30">
    <property type="entry name" value="GPCR, family 3, nine cysteines domain"/>
    <property type="match status" value="1"/>
</dbReference>
<feature type="transmembrane region" description="Helical" evidence="12">
    <location>
        <begin position="594"/>
        <end position="617"/>
    </location>
</feature>
<keyword evidence="7" id="KW-0297">G-protein coupled receptor</keyword>
<keyword evidence="11" id="KW-0807">Transducer</keyword>
<dbReference type="InterPro" id="IPR028082">
    <property type="entry name" value="Peripla_BP_I"/>
</dbReference>
<dbReference type="Proteomes" id="UP000018468">
    <property type="component" value="Linkage group LG14"/>
</dbReference>
<evidence type="ECO:0000256" key="1">
    <source>
        <dbReference type="ARBA" id="ARBA00004651"/>
    </source>
</evidence>
<dbReference type="InParanoid" id="W5M5L2"/>
<evidence type="ECO:0000256" key="2">
    <source>
        <dbReference type="ARBA" id="ARBA00007242"/>
    </source>
</evidence>
<evidence type="ECO:0000256" key="6">
    <source>
        <dbReference type="ARBA" id="ARBA00022989"/>
    </source>
</evidence>
<dbReference type="Gene3D" id="3.40.50.2300">
    <property type="match status" value="2"/>
</dbReference>
<keyword evidence="10" id="KW-0325">Glycoprotein</keyword>
<evidence type="ECO:0000256" key="7">
    <source>
        <dbReference type="ARBA" id="ARBA00023040"/>
    </source>
</evidence>
<dbReference type="PANTHER" id="PTHR24061:SF528">
    <property type="entry name" value="C-FAMILY ODORANT RECEPTOR OLFCD2-RELATED"/>
    <property type="match status" value="1"/>
</dbReference>
<dbReference type="InterPro" id="IPR000068">
    <property type="entry name" value="GPCR_3_Ca_sens_rcpt-rel"/>
</dbReference>
<keyword evidence="4 12" id="KW-0812">Transmembrane</keyword>
<organism evidence="15 16">
    <name type="scientific">Lepisosteus oculatus</name>
    <name type="common">Spotted gar</name>
    <dbReference type="NCBI Taxonomy" id="7918"/>
    <lineage>
        <taxon>Eukaryota</taxon>
        <taxon>Metazoa</taxon>
        <taxon>Chordata</taxon>
        <taxon>Craniata</taxon>
        <taxon>Vertebrata</taxon>
        <taxon>Euteleostomi</taxon>
        <taxon>Actinopterygii</taxon>
        <taxon>Neopterygii</taxon>
        <taxon>Holostei</taxon>
        <taxon>Semionotiformes</taxon>
        <taxon>Lepisosteidae</taxon>
        <taxon>Lepisosteus</taxon>
    </lineage>
</organism>
<name>W5M5L2_LEPOC</name>
<comment type="similarity">
    <text evidence="2">Belongs to the G-protein coupled receptor 3 family.</text>
</comment>
<dbReference type="FunFam" id="2.10.50.30:FF:000002">
    <property type="entry name" value="Vomeronasal 2 receptor, h1"/>
    <property type="match status" value="1"/>
</dbReference>
<dbReference type="GO" id="GO:0005886">
    <property type="term" value="C:plasma membrane"/>
    <property type="evidence" value="ECO:0000318"/>
    <property type="project" value="GO_Central"/>
</dbReference>
<dbReference type="InterPro" id="IPR000337">
    <property type="entry name" value="GPCR_3"/>
</dbReference>
<evidence type="ECO:0000256" key="8">
    <source>
        <dbReference type="ARBA" id="ARBA00023136"/>
    </source>
</evidence>
<evidence type="ECO:0000259" key="14">
    <source>
        <dbReference type="PROSITE" id="PS50259"/>
    </source>
</evidence>
<dbReference type="AlphaFoldDB" id="W5M5L2"/>
<dbReference type="Ensembl" id="ENSLOCT00000003677.1">
    <property type="protein sequence ID" value="ENSLOCP00000003670.1"/>
    <property type="gene ID" value="ENSLOCG00000003112.1"/>
</dbReference>
<dbReference type="CDD" id="cd06364">
    <property type="entry name" value="PBP1_CaSR"/>
    <property type="match status" value="1"/>
</dbReference>
<dbReference type="HOGENOM" id="CLU_005389_5_1_1"/>
<dbReference type="InterPro" id="IPR011500">
    <property type="entry name" value="GPCR_3_9-Cys_dom"/>
</dbReference>
<dbReference type="InterPro" id="IPR017978">
    <property type="entry name" value="GPCR_3_C"/>
</dbReference>
<dbReference type="GeneTree" id="ENSGT01150000286997"/>
<dbReference type="Bgee" id="ENSLOCG00000003112">
    <property type="expression patterns" value="Expressed in camera-type eye and 1 other cell type or tissue"/>
</dbReference>
<keyword evidence="9" id="KW-0675">Receptor</keyword>
<dbReference type="STRING" id="7918.ENSLOCP00000003670"/>
<feature type="transmembrane region" description="Helical" evidence="12">
    <location>
        <begin position="707"/>
        <end position="726"/>
    </location>
</feature>
<evidence type="ECO:0000256" key="3">
    <source>
        <dbReference type="ARBA" id="ARBA00022475"/>
    </source>
</evidence>
<reference evidence="15" key="2">
    <citation type="submission" date="2025-08" db="UniProtKB">
        <authorList>
            <consortium name="Ensembl"/>
        </authorList>
    </citation>
    <scope>IDENTIFICATION</scope>
</reference>
<proteinExistence type="inferred from homology"/>
<dbReference type="PRINTS" id="PR00248">
    <property type="entry name" value="GPCRMGR"/>
</dbReference>
<feature type="transmembrane region" description="Helical" evidence="12">
    <location>
        <begin position="746"/>
        <end position="774"/>
    </location>
</feature>
<feature type="transmembrane region" description="Helical" evidence="12">
    <location>
        <begin position="662"/>
        <end position="686"/>
    </location>
</feature>
<evidence type="ECO:0000256" key="4">
    <source>
        <dbReference type="ARBA" id="ARBA00022692"/>
    </source>
</evidence>
<feature type="chain" id="PRO_5004865590" description="G-protein coupled receptors family 3 profile domain-containing protein" evidence="13">
    <location>
        <begin position="24"/>
        <end position="858"/>
    </location>
</feature>
<feature type="transmembrane region" description="Helical" evidence="12">
    <location>
        <begin position="818"/>
        <end position="842"/>
    </location>
</feature>
<evidence type="ECO:0000256" key="10">
    <source>
        <dbReference type="ARBA" id="ARBA00023180"/>
    </source>
</evidence>
<dbReference type="FunFam" id="3.40.50.2300:FF:000016">
    <property type="entry name" value="Taste 1 receptor member 2"/>
    <property type="match status" value="1"/>
</dbReference>
<evidence type="ECO:0000256" key="5">
    <source>
        <dbReference type="ARBA" id="ARBA00022729"/>
    </source>
</evidence>
<comment type="subcellular location">
    <subcellularLocation>
        <location evidence="1">Cell membrane</location>
        <topology evidence="1">Multi-pass membrane protein</topology>
    </subcellularLocation>
</comment>
<accession>W5M5L2</accession>
<keyword evidence="16" id="KW-1185">Reference proteome</keyword>
<dbReference type="InterPro" id="IPR038550">
    <property type="entry name" value="GPCR_3_9-Cys_sf"/>
</dbReference>
<dbReference type="Pfam" id="PF00003">
    <property type="entry name" value="7tm_3"/>
    <property type="match status" value="1"/>
</dbReference>
<dbReference type="PANTHER" id="PTHR24061">
    <property type="entry name" value="CALCIUM-SENSING RECEPTOR-RELATED"/>
    <property type="match status" value="1"/>
</dbReference>
<evidence type="ECO:0000313" key="16">
    <source>
        <dbReference type="Proteomes" id="UP000018468"/>
    </source>
</evidence>
<feature type="domain" description="G-protein coupled receptors family 3 profile" evidence="14">
    <location>
        <begin position="592"/>
        <end position="850"/>
    </location>
</feature>
<feature type="transmembrane region" description="Helical" evidence="12">
    <location>
        <begin position="629"/>
        <end position="650"/>
    </location>
</feature>
<evidence type="ECO:0000256" key="9">
    <source>
        <dbReference type="ARBA" id="ARBA00023170"/>
    </source>
</evidence>
<keyword evidence="8 12" id="KW-0472">Membrane</keyword>
<reference evidence="15" key="3">
    <citation type="submission" date="2025-09" db="UniProtKB">
        <authorList>
            <consortium name="Ensembl"/>
        </authorList>
    </citation>
    <scope>IDENTIFICATION</scope>
</reference>
<dbReference type="Pfam" id="PF01094">
    <property type="entry name" value="ANF_receptor"/>
    <property type="match status" value="1"/>
</dbReference>
<evidence type="ECO:0000256" key="13">
    <source>
        <dbReference type="SAM" id="SignalP"/>
    </source>
</evidence>
<dbReference type="InterPro" id="IPR001828">
    <property type="entry name" value="ANF_lig-bd_rcpt"/>
</dbReference>
<dbReference type="GO" id="GO:0004930">
    <property type="term" value="F:G protein-coupled receptor activity"/>
    <property type="evidence" value="ECO:0000318"/>
    <property type="project" value="GO_Central"/>
</dbReference>
<keyword evidence="5 13" id="KW-0732">Signal</keyword>
<evidence type="ECO:0000256" key="11">
    <source>
        <dbReference type="ARBA" id="ARBA00023224"/>
    </source>
</evidence>
<evidence type="ECO:0000313" key="15">
    <source>
        <dbReference type="Ensembl" id="ENSLOCP00000003670.1"/>
    </source>
</evidence>
<dbReference type="eggNOG" id="KOG1056">
    <property type="taxonomic scope" value="Eukaryota"/>
</dbReference>
<dbReference type="Pfam" id="PF07562">
    <property type="entry name" value="NCD3G"/>
    <property type="match status" value="1"/>
</dbReference>
<dbReference type="PROSITE" id="PS50259">
    <property type="entry name" value="G_PROTEIN_RECEP_F3_4"/>
    <property type="match status" value="1"/>
</dbReference>
<dbReference type="EMBL" id="AHAT01022644">
    <property type="status" value="NOT_ANNOTATED_CDS"/>
    <property type="molecule type" value="Genomic_DNA"/>
</dbReference>
<feature type="transmembrane region" description="Helical" evidence="12">
    <location>
        <begin position="786"/>
        <end position="806"/>
    </location>
</feature>
<sequence>CPQMALVIITPLLILAWLPTAEATESVCMLWDSTNLPSLFRDGDIVLGGLFPLYDQLIVTEDSYRNTPELPHCINLKYRSFRWAQGMVFAIEEINQDSSLLPNIRLGYRILDSCGKHPLALRGAFSALSRQSSLSPGNVCTGSGAVPVIIGDTSSTQSIILSKTLGPFQVPLVSYSASCACLSNRREYPNFFRTIPSDFYQARTMAQMVMYFGWPWVGAIATDNDYGILGIQMFAEQVKTAGVCIAFFETVSKVFPKRDAVRIAEVVKASTARVIIVFAFYTDVEVVFEELVKQNVTGRQFIGSEGWSTSPTIYNKDFSSLSLGVLGVAIRRAQIPGMESFLVSLHPSKYPGNPFVRELWETSFHCRLNGENATTLGNLPACSGSENLATVKNTFTDVSQLRITYNVYKAVYAVAHALHNLQACKDGNGPFENNSCGDIYNLKSGQLLHYLSEVQFTNKLGENVHFEGGDSKVVYDIVNWQKSPTGSMEYVTIGRVDGSDIFINEKAIVWTSGKKEVPVSICTEDCPPGTRKATRKGEPSCCFDCILCAEGELSNTTNSLQCDKCPLEYWSNAYRNECIPRDVEFLSFEDTMGITLTTVALSGASITLAVAIIFLYYKNTPIVRANNSELSFLLLFSLMMCFLCSLCFIGKPSIWSCKIQHIAFGVSFVLCISCLLVKTIVVLMAFQATLPGNDVMKWFGPTQQRSSVIVCTLIQVLQCAVWLSVSPPLPNKNTSYQNSKIILECAVGSIVAFCCVLGYIGLLACLCFTLAFLARNLPDNFNEGKFITFSMLIFCAVWITFIPAYISSPGKYTVAVEIFAILSSSFGLLGCIFAPKCFIILLRPENNTKKFLMGRASA</sequence>
<keyword evidence="6 12" id="KW-1133">Transmembrane helix</keyword>
<dbReference type="InterPro" id="IPR004073">
    <property type="entry name" value="GPCR_3_vmron_rcpt_2"/>
</dbReference>
<feature type="signal peptide" evidence="13">
    <location>
        <begin position="1"/>
        <end position="23"/>
    </location>
</feature>
<keyword evidence="3" id="KW-1003">Cell membrane</keyword>
<dbReference type="CDD" id="cd15283">
    <property type="entry name" value="7tmC_V2R_pheromone"/>
    <property type="match status" value="1"/>
</dbReference>
<evidence type="ECO:0000256" key="12">
    <source>
        <dbReference type="SAM" id="Phobius"/>
    </source>
</evidence>